<keyword evidence="1" id="KW-0732">Signal</keyword>
<evidence type="ECO:0000313" key="2">
    <source>
        <dbReference type="EMBL" id="AFK04555.1"/>
    </source>
</evidence>
<evidence type="ECO:0000256" key="1">
    <source>
        <dbReference type="SAM" id="SignalP"/>
    </source>
</evidence>
<gene>
    <name evidence="2" type="ordered locus">Emtol_3426</name>
</gene>
<proteinExistence type="predicted"/>
<reference evidence="2 3" key="1">
    <citation type="submission" date="2011-07" db="EMBL/GenBank/DDBJ databases">
        <title>The complete genome of chromosome of Emticicia oligotrophica DSM 17448.</title>
        <authorList>
            <consortium name="US DOE Joint Genome Institute (JGI-PGF)"/>
            <person name="Lucas S."/>
            <person name="Han J."/>
            <person name="Lapidus A."/>
            <person name="Bruce D."/>
            <person name="Goodwin L."/>
            <person name="Pitluck S."/>
            <person name="Peters L."/>
            <person name="Kyrpides N."/>
            <person name="Mavromatis K."/>
            <person name="Ivanova N."/>
            <person name="Ovchinnikova G."/>
            <person name="Teshima H."/>
            <person name="Detter J.C."/>
            <person name="Tapia R."/>
            <person name="Han C."/>
            <person name="Land M."/>
            <person name="Hauser L."/>
            <person name="Markowitz V."/>
            <person name="Cheng J.-F."/>
            <person name="Hugenholtz P."/>
            <person name="Woyke T."/>
            <person name="Wu D."/>
            <person name="Tindall B."/>
            <person name="Pomrenke H."/>
            <person name="Brambilla E."/>
            <person name="Klenk H.-P."/>
            <person name="Eisen J.A."/>
        </authorList>
    </citation>
    <scope>NUCLEOTIDE SEQUENCE [LARGE SCALE GENOMIC DNA]</scope>
    <source>
        <strain evidence="2 3">DSM 17448</strain>
    </source>
</reference>
<organism evidence="2 3">
    <name type="scientific">Emticicia oligotrophica (strain DSM 17448 / CIP 109782 / MTCC 6937 / GPTSA100-15)</name>
    <dbReference type="NCBI Taxonomy" id="929562"/>
    <lineage>
        <taxon>Bacteria</taxon>
        <taxon>Pseudomonadati</taxon>
        <taxon>Bacteroidota</taxon>
        <taxon>Cytophagia</taxon>
        <taxon>Cytophagales</taxon>
        <taxon>Leadbetterellaceae</taxon>
        <taxon>Emticicia</taxon>
    </lineage>
</organism>
<dbReference type="EMBL" id="CP002961">
    <property type="protein sequence ID" value="AFK04555.1"/>
    <property type="molecule type" value="Genomic_DNA"/>
</dbReference>
<dbReference type="Proteomes" id="UP000002875">
    <property type="component" value="Chromosome"/>
</dbReference>
<sequence length="135" mass="14646">METKTKKIMKTLAIVLALASVTATEGFAQAKAASGKVSSTAKVSNLSVQDMGSLRFKLAFENPLKQKTKISLVDKDENILFSEYTNGNAQYVKAFNLSNLLDGEYSFVVQAGSELSKKDFVISTKTLRGISLAKK</sequence>
<feature type="signal peptide" evidence="1">
    <location>
        <begin position="1"/>
        <end position="28"/>
    </location>
</feature>
<accession>A0ABN4AQ34</accession>
<name>A0ABN4AQ34_EMTOG</name>
<protein>
    <submittedName>
        <fullName evidence="2">Uncharacterized protein</fullName>
    </submittedName>
</protein>
<evidence type="ECO:0000313" key="3">
    <source>
        <dbReference type="Proteomes" id="UP000002875"/>
    </source>
</evidence>
<keyword evidence="3" id="KW-1185">Reference proteome</keyword>
<feature type="chain" id="PRO_5045979844" evidence="1">
    <location>
        <begin position="29"/>
        <end position="135"/>
    </location>
</feature>